<dbReference type="CDD" id="cd03801">
    <property type="entry name" value="GT4_PimA-like"/>
    <property type="match status" value="1"/>
</dbReference>
<dbReference type="Proteomes" id="UP000286910">
    <property type="component" value="Unassembled WGS sequence"/>
</dbReference>
<comment type="caution">
    <text evidence="2">The sequence shown here is derived from an EMBL/GenBank/DDBJ whole genome shotgun (WGS) entry which is preliminary data.</text>
</comment>
<proteinExistence type="predicted"/>
<dbReference type="EMBL" id="PELR01000022">
    <property type="protein sequence ID" value="RTH06921.1"/>
    <property type="molecule type" value="Genomic_DNA"/>
</dbReference>
<dbReference type="AlphaFoldDB" id="A0A430RGB9"/>
<sequence>MLEVAFITDSPRVAGSEIWLLERLPRLPFLGLHPTLFLPKRPNLDGFAEVLEGKGVKIQRYASLREVLEATASYSLRVFQGWKETTYYLLFPRLAHPKVAVVHEQLDYRYPAGLRQTYHLLYRLGKGSALKGADRVLTVSQWAARFLRGMGLEAEAVPNGVDPDRFRPPDPEERASLRKAYGLHRFTVLVPGRFAPEKNQLAALFTAQRVPEVDFLFAGDDDSPLGALSRGLKGILGLGNVRFLGRREDMPELYRAADAVLLPTLGENQSLATLEAMASGLPVVTTPIPAQEELIQNGVTGLLVPPRPHLLAQALRTLARDPHLAQGLGQAARQKVLAHHTLEESIRRLARALEEVRYPCASTA</sequence>
<evidence type="ECO:0000313" key="2">
    <source>
        <dbReference type="EMBL" id="RTH06921.1"/>
    </source>
</evidence>
<gene>
    <name evidence="2" type="ORF">CSW45_01075</name>
</gene>
<dbReference type="SUPFAM" id="SSF53756">
    <property type="entry name" value="UDP-Glycosyltransferase/glycogen phosphorylase"/>
    <property type="match status" value="1"/>
</dbReference>
<dbReference type="PANTHER" id="PTHR12526:SF634">
    <property type="entry name" value="BLL3361 PROTEIN"/>
    <property type="match status" value="1"/>
</dbReference>
<evidence type="ECO:0000313" key="3">
    <source>
        <dbReference type="Proteomes" id="UP000286910"/>
    </source>
</evidence>
<feature type="domain" description="Glycosyltransferase subfamily 4-like N-terminal" evidence="1">
    <location>
        <begin position="82"/>
        <end position="165"/>
    </location>
</feature>
<dbReference type="Pfam" id="PF13692">
    <property type="entry name" value="Glyco_trans_1_4"/>
    <property type="match status" value="1"/>
</dbReference>
<dbReference type="RefSeq" id="WP_126178107.1">
    <property type="nucleotide sequence ID" value="NZ_PELN01000244.1"/>
</dbReference>
<dbReference type="InterPro" id="IPR028098">
    <property type="entry name" value="Glyco_trans_4-like_N"/>
</dbReference>
<reference evidence="2 3" key="1">
    <citation type="journal article" date="2019" name="Extremophiles">
        <title>Biogeography of thermophiles and predominance of Thermus scotoductus in domestic water heaters.</title>
        <authorList>
            <person name="Wilpiszeski R.L."/>
            <person name="Zhang Z."/>
            <person name="House C.H."/>
        </authorList>
    </citation>
    <scope>NUCLEOTIDE SEQUENCE [LARGE SCALE GENOMIC DNA]</scope>
    <source>
        <strain evidence="2 3">32_S32</strain>
    </source>
</reference>
<dbReference type="Gene3D" id="3.40.50.2000">
    <property type="entry name" value="Glycogen Phosphorylase B"/>
    <property type="match status" value="2"/>
</dbReference>
<dbReference type="PANTHER" id="PTHR12526">
    <property type="entry name" value="GLYCOSYLTRANSFERASE"/>
    <property type="match status" value="1"/>
</dbReference>
<evidence type="ECO:0000259" key="1">
    <source>
        <dbReference type="Pfam" id="PF13439"/>
    </source>
</evidence>
<accession>A0A430RGB9</accession>
<organism evidence="2 3">
    <name type="scientific">Thermus scotoductus</name>
    <dbReference type="NCBI Taxonomy" id="37636"/>
    <lineage>
        <taxon>Bacteria</taxon>
        <taxon>Thermotogati</taxon>
        <taxon>Deinococcota</taxon>
        <taxon>Deinococci</taxon>
        <taxon>Thermales</taxon>
        <taxon>Thermaceae</taxon>
        <taxon>Thermus</taxon>
    </lineage>
</organism>
<name>A0A430RGB9_THESC</name>
<protein>
    <submittedName>
        <fullName evidence="2">Lipopolysaccharide biosynthesis protein</fullName>
    </submittedName>
</protein>
<dbReference type="Pfam" id="PF13439">
    <property type="entry name" value="Glyco_transf_4"/>
    <property type="match status" value="1"/>
</dbReference>